<protein>
    <recommendedName>
        <fullName evidence="3">Phage capsid protein</fullName>
    </recommendedName>
</protein>
<evidence type="ECO:0008006" key="3">
    <source>
        <dbReference type="Google" id="ProtNLM"/>
    </source>
</evidence>
<dbReference type="Proteomes" id="UP000037146">
    <property type="component" value="Unassembled WGS sequence"/>
</dbReference>
<reference evidence="2" key="1">
    <citation type="submission" date="2015-07" db="EMBL/GenBank/DDBJ databases">
        <title>Genome sequencing project for genomic taxonomy and phylogenomics of Bacillus-like bacteria.</title>
        <authorList>
            <person name="Liu B."/>
            <person name="Wang J."/>
            <person name="Zhu Y."/>
            <person name="Liu G."/>
            <person name="Chen Q."/>
            <person name="Chen Z."/>
            <person name="Lan J."/>
            <person name="Che J."/>
            <person name="Ge C."/>
            <person name="Shi H."/>
            <person name="Pan Z."/>
            <person name="Liu X."/>
        </authorList>
    </citation>
    <scope>NUCLEOTIDE SEQUENCE [LARGE SCALE GENOMIC DNA]</scope>
    <source>
        <strain evidence="2">FJAT-27997</strain>
    </source>
</reference>
<dbReference type="AlphaFoldDB" id="A0A0K9GV80"/>
<name>A0A0K9GV80_9BACI</name>
<comment type="caution">
    <text evidence="1">The sequence shown here is derived from an EMBL/GenBank/DDBJ whole genome shotgun (WGS) entry which is preliminary data.</text>
</comment>
<evidence type="ECO:0000313" key="1">
    <source>
        <dbReference type="EMBL" id="KMY50550.1"/>
    </source>
</evidence>
<dbReference type="InterPro" id="IPR035198">
    <property type="entry name" value="SU10_MCP"/>
</dbReference>
<dbReference type="RefSeq" id="WP_049681903.1">
    <property type="nucleotide sequence ID" value="NZ_LFZW01000001.1"/>
</dbReference>
<accession>A0A0K9GV80</accession>
<dbReference type="PATRIC" id="fig|1679170.3.peg.3288"/>
<keyword evidence="2" id="KW-1185">Reference proteome</keyword>
<dbReference type="OrthoDB" id="1683486at2"/>
<dbReference type="STRING" id="1679170.AC625_14405"/>
<sequence>MTFTTENFVPGQSFDIKDTLILANPKVSAFSTFALGKAVQAKNPTVKWIEETINETSAVTMKEGGDSPNHVNDDADLMENYLELFGATAQVSNTAQASEAIGIEDLISKDMAAKTEAIKRRVEQKFLYGVKGFKAGKYETAGIFNLVNPSNAIVDNTASITPAMFEILISKVYDAGVSYNLVAFMNAHTKQMINQFANVTYLGKDKFQGMDTSVYSTAFGDVSFIDTPAMKTKDILILNPDFIETSVLIPFTGTVQGASGSKKSVYLETQLGIKLLNSKAAATLSFTTAE</sequence>
<proteinExistence type="predicted"/>
<organism evidence="1 2">
    <name type="scientific">Peribacillus loiseleuriae</name>
    <dbReference type="NCBI Taxonomy" id="1679170"/>
    <lineage>
        <taxon>Bacteria</taxon>
        <taxon>Bacillati</taxon>
        <taxon>Bacillota</taxon>
        <taxon>Bacilli</taxon>
        <taxon>Bacillales</taxon>
        <taxon>Bacillaceae</taxon>
        <taxon>Peribacillus</taxon>
    </lineage>
</organism>
<gene>
    <name evidence="1" type="ORF">AC625_14405</name>
</gene>
<dbReference type="EMBL" id="LFZW01000001">
    <property type="protein sequence ID" value="KMY50550.1"/>
    <property type="molecule type" value="Genomic_DNA"/>
</dbReference>
<evidence type="ECO:0000313" key="2">
    <source>
        <dbReference type="Proteomes" id="UP000037146"/>
    </source>
</evidence>
<dbReference type="Pfam" id="PF17236">
    <property type="entry name" value="SU10_MCP"/>
    <property type="match status" value="1"/>
</dbReference>